<proteinExistence type="predicted"/>
<protein>
    <submittedName>
        <fullName evidence="1">10044_t:CDS:1</fullName>
    </submittedName>
</protein>
<accession>A0A9N8WNC6</accession>
<reference evidence="1" key="1">
    <citation type="submission" date="2021-06" db="EMBL/GenBank/DDBJ databases">
        <authorList>
            <person name="Kallberg Y."/>
            <person name="Tangrot J."/>
            <person name="Rosling A."/>
        </authorList>
    </citation>
    <scope>NUCLEOTIDE SEQUENCE</scope>
    <source>
        <strain evidence="1">AZ414A</strain>
    </source>
</reference>
<dbReference type="EMBL" id="CAJVPK010000313">
    <property type="protein sequence ID" value="CAG8492583.1"/>
    <property type="molecule type" value="Genomic_DNA"/>
</dbReference>
<keyword evidence="2" id="KW-1185">Reference proteome</keyword>
<comment type="caution">
    <text evidence="1">The sequence shown here is derived from an EMBL/GenBank/DDBJ whole genome shotgun (WGS) entry which is preliminary data.</text>
</comment>
<evidence type="ECO:0000313" key="2">
    <source>
        <dbReference type="Proteomes" id="UP000789706"/>
    </source>
</evidence>
<dbReference type="Proteomes" id="UP000789706">
    <property type="component" value="Unassembled WGS sequence"/>
</dbReference>
<organism evidence="1 2">
    <name type="scientific">Diversispora eburnea</name>
    <dbReference type="NCBI Taxonomy" id="1213867"/>
    <lineage>
        <taxon>Eukaryota</taxon>
        <taxon>Fungi</taxon>
        <taxon>Fungi incertae sedis</taxon>
        <taxon>Mucoromycota</taxon>
        <taxon>Glomeromycotina</taxon>
        <taxon>Glomeromycetes</taxon>
        <taxon>Diversisporales</taxon>
        <taxon>Diversisporaceae</taxon>
        <taxon>Diversispora</taxon>
    </lineage>
</organism>
<sequence>MALIKTLLLLNYQHECKCGFDDEENENWSFVLNSIEQSE</sequence>
<dbReference type="AlphaFoldDB" id="A0A9N8WNC6"/>
<name>A0A9N8WNC6_9GLOM</name>
<gene>
    <name evidence="1" type="ORF">DEBURN_LOCUS4257</name>
</gene>
<evidence type="ECO:0000313" key="1">
    <source>
        <dbReference type="EMBL" id="CAG8492583.1"/>
    </source>
</evidence>